<accession>A0A133Q5U2</accession>
<protein>
    <submittedName>
        <fullName evidence="1">Uncharacterized protein</fullName>
    </submittedName>
</protein>
<evidence type="ECO:0000313" key="2">
    <source>
        <dbReference type="Proteomes" id="UP000070533"/>
    </source>
</evidence>
<proteinExistence type="predicted"/>
<gene>
    <name evidence="1" type="ORF">HMPREF3226_01655</name>
</gene>
<name>A0A133Q5U2_9BACT</name>
<keyword evidence="2" id="KW-1185">Reference proteome</keyword>
<comment type="caution">
    <text evidence="1">The sequence shown here is derived from an EMBL/GenBank/DDBJ whole genome shotgun (WGS) entry which is preliminary data.</text>
</comment>
<dbReference type="AlphaFoldDB" id="A0A133Q5U2"/>
<reference evidence="2" key="1">
    <citation type="submission" date="2016-01" db="EMBL/GenBank/DDBJ databases">
        <authorList>
            <person name="Mitreva M."/>
            <person name="Pepin K.H."/>
            <person name="Mihindukulasuriya K.A."/>
            <person name="Fulton R."/>
            <person name="Fronick C."/>
            <person name="O'Laughlin M."/>
            <person name="Miner T."/>
            <person name="Herter B."/>
            <person name="Rosa B.A."/>
            <person name="Cordes M."/>
            <person name="Tomlinson C."/>
            <person name="Wollam A."/>
            <person name="Palsikar V.B."/>
            <person name="Mardis E.R."/>
            <person name="Wilson R.K."/>
        </authorList>
    </citation>
    <scope>NUCLEOTIDE SEQUENCE [LARGE SCALE GENOMIC DNA]</scope>
    <source>
        <strain evidence="2">MJR7716</strain>
    </source>
</reference>
<dbReference type="PATRIC" id="fig|28128.5.peg.1699"/>
<sequence length="59" mass="7032">MWIVIAVNLKAYEEKENNSFVKIIYRPLLIKKMILFFETAIASTSFYYLCKYDKVCKTV</sequence>
<dbReference type="Proteomes" id="UP000070533">
    <property type="component" value="Unassembled WGS sequence"/>
</dbReference>
<evidence type="ECO:0000313" key="1">
    <source>
        <dbReference type="EMBL" id="KXA38244.1"/>
    </source>
</evidence>
<dbReference type="EMBL" id="LRQG01000121">
    <property type="protein sequence ID" value="KXA38244.1"/>
    <property type="molecule type" value="Genomic_DNA"/>
</dbReference>
<organism evidence="1 2">
    <name type="scientific">Prevotella corporis</name>
    <dbReference type="NCBI Taxonomy" id="28128"/>
    <lineage>
        <taxon>Bacteria</taxon>
        <taxon>Pseudomonadati</taxon>
        <taxon>Bacteroidota</taxon>
        <taxon>Bacteroidia</taxon>
        <taxon>Bacteroidales</taxon>
        <taxon>Prevotellaceae</taxon>
        <taxon>Prevotella</taxon>
    </lineage>
</organism>
<dbReference type="STRING" id="28128.HMPREF3226_01655"/>